<dbReference type="CDD" id="cd01949">
    <property type="entry name" value="GGDEF"/>
    <property type="match status" value="1"/>
</dbReference>
<dbReference type="EMBL" id="CYHB01000002">
    <property type="protein sequence ID" value="CUA84796.1"/>
    <property type="molecule type" value="Genomic_DNA"/>
</dbReference>
<dbReference type="GO" id="GO:0043709">
    <property type="term" value="P:cell adhesion involved in single-species biofilm formation"/>
    <property type="evidence" value="ECO:0007669"/>
    <property type="project" value="TreeGrafter"/>
</dbReference>
<keyword evidence="5" id="KW-0732">Signal</keyword>
<dbReference type="PANTHER" id="PTHR45138">
    <property type="entry name" value="REGULATORY COMPONENTS OF SENSORY TRANSDUCTION SYSTEM"/>
    <property type="match status" value="1"/>
</dbReference>
<reference evidence="8" key="1">
    <citation type="submission" date="2015-08" db="EMBL/GenBank/DDBJ databases">
        <authorList>
            <person name="Varghese N."/>
        </authorList>
    </citation>
    <scope>NUCLEOTIDE SEQUENCE [LARGE SCALE GENOMIC DNA]</scope>
    <source>
        <strain evidence="8">DSM 27808</strain>
    </source>
</reference>
<dbReference type="Proteomes" id="UP000182598">
    <property type="component" value="Unassembled WGS sequence"/>
</dbReference>
<dbReference type="Pfam" id="PF00990">
    <property type="entry name" value="GGDEF"/>
    <property type="match status" value="1"/>
</dbReference>
<dbReference type="FunFam" id="3.30.70.270:FF:000001">
    <property type="entry name" value="Diguanylate cyclase domain protein"/>
    <property type="match status" value="1"/>
</dbReference>
<sequence length="976" mass="109074">MKKLSATLWFIQLILLHSLLTPSQATAKTVKPLNEYAMRTWTTAHGLPHNSVNAITQSADGYLWLATWEGPVRYNGREFTVFDDIQITQMPEAGALDIHVHPNTGDMIVAGPRGGVVFFNGQQWRPYQFGRGYAYETVVDDLQRLWVATSAGVYRLDSRGEVELFDVTKGLPDNTTIRIALVSDANNQQQIWAGTRGGLAVFEPSTERFTKVNELPTAQIREIRQLQDGRIAVSSDDGLFIQQSSGEFKPWPVAVKGPITAITEGPEGCLWVGTFEYGVGRLCADQQEWLSVDQGLPNSHVLDIFRDRENNMWVSTHGGFAQFRAALFTSFTPHHGLKGAYARSVHVDNNGMIWVGTNDGLSYRKNGRFIGLDQQPRLQALSVLSIASDDANRLYVGSYTEGVLQLQDGRITAQLNRNSGLELNEIRVVKPIPNSNYVLVGTPSGLYLTQVRNGQFVIVKHYTTADGMASDFVHSLTLAPGGDLWVSSTSTLTYFKATPTRFEWKPEPVDLASFTRARNIFSGIVHQQRLWLATDNGVLTRDLTSGTWHWLGRQQGLPFEKVFTINFDAQANLWLGGSRGIIRVGAEQLEQWLSGDIQLVTHKLFSEADGMKSRQITTGGLASALDTQGHLWFASAVGAIRVDPSQYNAHENSAPAPVIESVSHDYGLLELGAELPANNTRTAFNYVALGYQMPEQIEYQVRMYGYDTQWRDREDNLTTEYTALPPGDYRFAVRTRYPGENWSQPTEFSFSKAAYFYQRPWFWFIFAIAFIALVGGIVHWRIRQLEKTRVRLQAMVHQQTLKLEQLALTDPLTGLANRRAFDQRLALEVKNSTRHQTPLSVGLLDLDYFKAINDKYLHAGGDIILTQVAQVIAANAREVDLVARWGGEEFAIIFPDTTQAQAAKILERIRLMVEQLAIPEVSDDARVTVSIGLVSSQSAMNSDAQQLLKLADRMLYQAKKGGRNRLSIYQADNTNG</sequence>
<dbReference type="NCBIfam" id="TIGR00254">
    <property type="entry name" value="GGDEF"/>
    <property type="match status" value="1"/>
</dbReference>
<dbReference type="Gene3D" id="2.130.10.10">
    <property type="entry name" value="YVTN repeat-like/Quinoprotein amine dehydrogenase"/>
    <property type="match status" value="2"/>
</dbReference>
<gene>
    <name evidence="7" type="ORF">Ga0061064_1008</name>
</gene>
<keyword evidence="4" id="KW-0812">Transmembrane</keyword>
<keyword evidence="4" id="KW-0472">Membrane</keyword>
<evidence type="ECO:0000256" key="5">
    <source>
        <dbReference type="SAM" id="SignalP"/>
    </source>
</evidence>
<evidence type="ECO:0000256" key="2">
    <source>
        <dbReference type="ARBA" id="ARBA00012528"/>
    </source>
</evidence>
<dbReference type="InterPro" id="IPR015943">
    <property type="entry name" value="WD40/YVTN_repeat-like_dom_sf"/>
</dbReference>
<evidence type="ECO:0000259" key="6">
    <source>
        <dbReference type="PROSITE" id="PS50887"/>
    </source>
</evidence>
<dbReference type="InterPro" id="IPR013783">
    <property type="entry name" value="Ig-like_fold"/>
</dbReference>
<dbReference type="InterPro" id="IPR011123">
    <property type="entry name" value="Y_Y_Y"/>
</dbReference>
<feature type="domain" description="GGDEF" evidence="6">
    <location>
        <begin position="837"/>
        <end position="971"/>
    </location>
</feature>
<dbReference type="EC" id="2.7.7.65" evidence="2"/>
<dbReference type="Gene3D" id="3.30.70.270">
    <property type="match status" value="1"/>
</dbReference>
<feature type="transmembrane region" description="Helical" evidence="4">
    <location>
        <begin position="761"/>
        <end position="782"/>
    </location>
</feature>
<evidence type="ECO:0000313" key="8">
    <source>
        <dbReference type="Proteomes" id="UP000182598"/>
    </source>
</evidence>
<dbReference type="InterPro" id="IPR011110">
    <property type="entry name" value="Reg_prop"/>
</dbReference>
<dbReference type="InterPro" id="IPR029787">
    <property type="entry name" value="Nucleotide_cyclase"/>
</dbReference>
<dbReference type="SMART" id="SM00267">
    <property type="entry name" value="GGDEF"/>
    <property type="match status" value="1"/>
</dbReference>
<evidence type="ECO:0000256" key="3">
    <source>
        <dbReference type="ARBA" id="ARBA00034247"/>
    </source>
</evidence>
<name>A0A0K6H1U3_9GAMM</name>
<feature type="chain" id="PRO_5005503937" description="diguanylate cyclase" evidence="5">
    <location>
        <begin position="28"/>
        <end position="976"/>
    </location>
</feature>
<dbReference type="Pfam" id="PF07495">
    <property type="entry name" value="Y_Y_Y"/>
    <property type="match status" value="1"/>
</dbReference>
<comment type="cofactor">
    <cofactor evidence="1">
        <name>Mg(2+)</name>
        <dbReference type="ChEBI" id="CHEBI:18420"/>
    </cofactor>
</comment>
<feature type="signal peptide" evidence="5">
    <location>
        <begin position="1"/>
        <end position="27"/>
    </location>
</feature>
<dbReference type="Gene3D" id="2.60.40.10">
    <property type="entry name" value="Immunoglobulins"/>
    <property type="match status" value="1"/>
</dbReference>
<keyword evidence="8" id="KW-1185">Reference proteome</keyword>
<dbReference type="GO" id="GO:0005886">
    <property type="term" value="C:plasma membrane"/>
    <property type="evidence" value="ECO:0007669"/>
    <property type="project" value="TreeGrafter"/>
</dbReference>
<dbReference type="OrthoDB" id="9772100at2"/>
<dbReference type="PROSITE" id="PS50887">
    <property type="entry name" value="GGDEF"/>
    <property type="match status" value="1"/>
</dbReference>
<dbReference type="AlphaFoldDB" id="A0A0K6H1U3"/>
<dbReference type="SUPFAM" id="SSF55073">
    <property type="entry name" value="Nucleotide cyclase"/>
    <property type="match status" value="1"/>
</dbReference>
<accession>A0A0K6H1U3</accession>
<dbReference type="Pfam" id="PF07494">
    <property type="entry name" value="Reg_prop"/>
    <property type="match status" value="2"/>
</dbReference>
<dbReference type="RefSeq" id="WP_055438679.1">
    <property type="nucleotide sequence ID" value="NZ_CYHB01000002.1"/>
</dbReference>
<dbReference type="InterPro" id="IPR043128">
    <property type="entry name" value="Rev_trsase/Diguanyl_cyclase"/>
</dbReference>
<dbReference type="InterPro" id="IPR000160">
    <property type="entry name" value="GGDEF_dom"/>
</dbReference>
<evidence type="ECO:0000256" key="1">
    <source>
        <dbReference type="ARBA" id="ARBA00001946"/>
    </source>
</evidence>
<keyword evidence="4" id="KW-1133">Transmembrane helix</keyword>
<dbReference type="GO" id="GO:1902201">
    <property type="term" value="P:negative regulation of bacterial-type flagellum-dependent cell motility"/>
    <property type="evidence" value="ECO:0007669"/>
    <property type="project" value="TreeGrafter"/>
</dbReference>
<organism evidence="7 8">
    <name type="scientific">Pseudidiomarina woesei</name>
    <dbReference type="NCBI Taxonomy" id="1381080"/>
    <lineage>
        <taxon>Bacteria</taxon>
        <taxon>Pseudomonadati</taxon>
        <taxon>Pseudomonadota</taxon>
        <taxon>Gammaproteobacteria</taxon>
        <taxon>Alteromonadales</taxon>
        <taxon>Idiomarinaceae</taxon>
        <taxon>Pseudidiomarina</taxon>
    </lineage>
</organism>
<evidence type="ECO:0000256" key="4">
    <source>
        <dbReference type="SAM" id="Phobius"/>
    </source>
</evidence>
<comment type="catalytic activity">
    <reaction evidence="3">
        <text>2 GTP = 3',3'-c-di-GMP + 2 diphosphate</text>
        <dbReference type="Rhea" id="RHEA:24898"/>
        <dbReference type="ChEBI" id="CHEBI:33019"/>
        <dbReference type="ChEBI" id="CHEBI:37565"/>
        <dbReference type="ChEBI" id="CHEBI:58805"/>
        <dbReference type="EC" id="2.7.7.65"/>
    </reaction>
</comment>
<dbReference type="PANTHER" id="PTHR45138:SF9">
    <property type="entry name" value="DIGUANYLATE CYCLASE DGCM-RELATED"/>
    <property type="match status" value="1"/>
</dbReference>
<dbReference type="SUPFAM" id="SSF63829">
    <property type="entry name" value="Calcium-dependent phosphotriesterase"/>
    <property type="match status" value="3"/>
</dbReference>
<evidence type="ECO:0000313" key="7">
    <source>
        <dbReference type="EMBL" id="CUA84796.1"/>
    </source>
</evidence>
<proteinExistence type="predicted"/>
<protein>
    <recommendedName>
        <fullName evidence="2">diguanylate cyclase</fullName>
        <ecNumber evidence="2">2.7.7.65</ecNumber>
    </recommendedName>
</protein>
<dbReference type="InterPro" id="IPR050469">
    <property type="entry name" value="Diguanylate_Cyclase"/>
</dbReference>
<dbReference type="GO" id="GO:0052621">
    <property type="term" value="F:diguanylate cyclase activity"/>
    <property type="evidence" value="ECO:0007669"/>
    <property type="project" value="UniProtKB-EC"/>
</dbReference>